<dbReference type="InterPro" id="IPR036890">
    <property type="entry name" value="HATPase_C_sf"/>
</dbReference>
<reference evidence="1" key="1">
    <citation type="submission" date="2023-01" db="EMBL/GenBank/DDBJ databases">
        <title>Genome analysis of 13 Lactobacillus isolated from gut of wild boar.</title>
        <authorList>
            <person name="Papp P."/>
            <person name="Libisch B."/>
            <person name="Nagy T."/>
            <person name="Olasz F."/>
        </authorList>
    </citation>
    <scope>NUCLEOTIDE SEQUENCE</scope>
    <source>
        <strain evidence="1">F146</strain>
    </source>
</reference>
<dbReference type="Proteomes" id="UP001220670">
    <property type="component" value="Unassembled WGS sequence"/>
</dbReference>
<evidence type="ECO:0000313" key="2">
    <source>
        <dbReference type="Proteomes" id="UP001220670"/>
    </source>
</evidence>
<dbReference type="EMBL" id="JAQONE010000022">
    <property type="protein sequence ID" value="MDC2829946.1"/>
    <property type="molecule type" value="Genomic_DNA"/>
</dbReference>
<proteinExistence type="predicted"/>
<accession>A0AAJ1MAF5</accession>
<protein>
    <submittedName>
        <fullName evidence="1">Uncharacterized protein</fullName>
    </submittedName>
</protein>
<name>A0AAJ1MAF5_LIMMU</name>
<sequence>MNQPTIEFDFSETRFINGEMTVLLGMLLTEVKKSGKKYKLCNIADSVSKALTRNNFLPYFLGDTSLTDSYNNTIKFYCGDARNDSSLNEYLNEQVFSNNHWADVTQNQLEKENISSAIHELAINVYEHSTVNEVLCCGQYYPKIRRLSFALGDNGISIPASVSSKTHSNNDSKLIDWATKKGTSTKEELASGLGLYSVKNKLTSSGGLTIISRNGYWRKAPNNNLDEAKVTMFDLNHSPLNGTFIHFSLDMDERVTNNIINNDPQKILF</sequence>
<dbReference type="SUPFAM" id="SSF55874">
    <property type="entry name" value="ATPase domain of HSP90 chaperone/DNA topoisomerase II/histidine kinase"/>
    <property type="match status" value="1"/>
</dbReference>
<comment type="caution">
    <text evidence="1">The sequence shown here is derived from an EMBL/GenBank/DDBJ whole genome shotgun (WGS) entry which is preliminary data.</text>
</comment>
<evidence type="ECO:0000313" key="1">
    <source>
        <dbReference type="EMBL" id="MDC2829946.1"/>
    </source>
</evidence>
<dbReference type="RefSeq" id="WP_272209071.1">
    <property type="nucleotide sequence ID" value="NZ_JAQOMV010000009.1"/>
</dbReference>
<gene>
    <name evidence="1" type="ORF">PO250_06450</name>
</gene>
<dbReference type="AlphaFoldDB" id="A0AAJ1MAF5"/>
<organism evidence="1 2">
    <name type="scientific">Limosilactobacillus mucosae</name>
    <name type="common">Lactobacillus mucosae</name>
    <dbReference type="NCBI Taxonomy" id="97478"/>
    <lineage>
        <taxon>Bacteria</taxon>
        <taxon>Bacillati</taxon>
        <taxon>Bacillota</taxon>
        <taxon>Bacilli</taxon>
        <taxon>Lactobacillales</taxon>
        <taxon>Lactobacillaceae</taxon>
        <taxon>Limosilactobacillus</taxon>
    </lineage>
</organism>